<feature type="domain" description="Penicillin-binding protein transpeptidase" evidence="7">
    <location>
        <begin position="567"/>
        <end position="789"/>
    </location>
</feature>
<feature type="transmembrane region" description="Helical" evidence="6">
    <location>
        <begin position="228"/>
        <end position="247"/>
    </location>
</feature>
<dbReference type="Proteomes" id="UP000195514">
    <property type="component" value="Chromosome I"/>
</dbReference>
<dbReference type="GO" id="GO:0008360">
    <property type="term" value="P:regulation of cell shape"/>
    <property type="evidence" value="ECO:0007669"/>
    <property type="project" value="UniProtKB-KW"/>
</dbReference>
<evidence type="ECO:0000256" key="4">
    <source>
        <dbReference type="ARBA" id="ARBA00022989"/>
    </source>
</evidence>
<dbReference type="GO" id="GO:0005886">
    <property type="term" value="C:plasma membrane"/>
    <property type="evidence" value="ECO:0007669"/>
    <property type="project" value="TreeGrafter"/>
</dbReference>
<evidence type="ECO:0000259" key="7">
    <source>
        <dbReference type="Pfam" id="PF00905"/>
    </source>
</evidence>
<dbReference type="RefSeq" id="WP_087862417.1">
    <property type="nucleotide sequence ID" value="NZ_LT859958.1"/>
</dbReference>
<dbReference type="EMBL" id="LT859958">
    <property type="protein sequence ID" value="SMX54586.1"/>
    <property type="molecule type" value="Genomic_DNA"/>
</dbReference>
<feature type="transmembrane region" description="Helical" evidence="6">
    <location>
        <begin position="190"/>
        <end position="216"/>
    </location>
</feature>
<dbReference type="Pfam" id="PF01098">
    <property type="entry name" value="FTSW_RODA_SPOVE"/>
    <property type="match status" value="1"/>
</dbReference>
<dbReference type="Gene3D" id="3.40.710.10">
    <property type="entry name" value="DD-peptidase/beta-lactamase superfamily"/>
    <property type="match status" value="1"/>
</dbReference>
<dbReference type="InterPro" id="IPR001460">
    <property type="entry name" value="PCN-bd_Tpept"/>
</dbReference>
<comment type="subcellular location">
    <subcellularLocation>
        <location evidence="1">Membrane</location>
        <topology evidence="1">Multi-pass membrane protein</topology>
    </subcellularLocation>
</comment>
<dbReference type="InterPro" id="IPR001182">
    <property type="entry name" value="FtsW/RodA"/>
</dbReference>
<keyword evidence="5 6" id="KW-0472">Membrane</keyword>
<keyword evidence="4 6" id="KW-1133">Transmembrane helix</keyword>
<keyword evidence="2 6" id="KW-0812">Transmembrane</keyword>
<reference evidence="9" key="1">
    <citation type="submission" date="2017-05" db="EMBL/GenBank/DDBJ databases">
        <authorList>
            <person name="Kirkegaard R."/>
            <person name="Mcilroy J S."/>
        </authorList>
    </citation>
    <scope>NUCLEOTIDE SEQUENCE [LARGE SCALE GENOMIC DNA]</scope>
</reference>
<feature type="transmembrane region" description="Helical" evidence="6">
    <location>
        <begin position="118"/>
        <end position="136"/>
    </location>
</feature>
<dbReference type="GO" id="GO:0032153">
    <property type="term" value="C:cell division site"/>
    <property type="evidence" value="ECO:0007669"/>
    <property type="project" value="TreeGrafter"/>
</dbReference>
<sequence>MIIASLVIFSLALILTLTPAVRYHAGFDRYQFQHWIGVIVWCLLFSILNHQTNRKLPQSDPYILPVVALLSGIGLLTIWRLFPGLGLRQTVWLGIGCLLTLTGFFFPTFLQYLRRYKYIWLMTGLLLTGLTIFLGTNPQGEGSARWLSLFGIHFQPSEPLKILLIVYLAGYFTDQITLSTKNFESFLPTVIITGIALLLLVFQGDLGTASIFLLVYLAMLFTSGGRRWLLWLTPVLMFLAGLSGYFLSDIVKLRINTWVKPFSDPGGTSYQVIQSIIAIAEGGLMGTGQGLGSPGLIPVAVSDFIFSALAEEIGLMGITVIILLYIILIYRSLRIAITTNTSFHRYLSLGLTFLFGAQSILIIGGNIGLLPLTGVTLPFLSYGGSSLLVSFMGMLILLTISHQTVPKEELSTIKFPRYALIGSILIAALIVEIIAASLLGFWFSPSLVNRPENPRWVIDDRFVERGEIVDRNNQVIITNSGQTGSFNRTSHHIPLYPVIGYTNPLFGQTGIEASMFNYLRGNSGYPYSTLYWQRVLYNQPPTGLDIRLTIDLNLQQSADTLLAEHPGAIVIINASSGEILAMASHPYYDAADLQENWDELILDERAPLLNRATQGLYPPGATLFPFIVAIDPDYLWQEQETQEKIENRVAHLNCALNPDEPLTWHRIITNGCLGVQKAIAADIGSETLLDLYSNLGFFTSPRLHLPVVDAVAADLNDLNAFFNGEGNFKVSPLQMAMAASTISSQGILPGPRIVNAFNDPIDGWTTLPKLQPNSDALNPVSADQVNDLLKLPNFPYWQVLSTVSAEDQQTITWFIAGTSSDWQGQPLAVVVVLEHDEPILARVIGRALLKEAIRFSE</sequence>
<dbReference type="GO" id="GO:0008658">
    <property type="term" value="F:penicillin binding"/>
    <property type="evidence" value="ECO:0007669"/>
    <property type="project" value="InterPro"/>
</dbReference>
<feature type="transmembrane region" description="Helical" evidence="6">
    <location>
        <begin position="379"/>
        <end position="398"/>
    </location>
</feature>
<organism evidence="8 9">
    <name type="scientific">Candidatus Brevifilum fermentans</name>
    <dbReference type="NCBI Taxonomy" id="1986204"/>
    <lineage>
        <taxon>Bacteria</taxon>
        <taxon>Bacillati</taxon>
        <taxon>Chloroflexota</taxon>
        <taxon>Anaerolineae</taxon>
        <taxon>Anaerolineales</taxon>
        <taxon>Anaerolineaceae</taxon>
        <taxon>Candidatus Brevifilum</taxon>
    </lineage>
</organism>
<keyword evidence="9" id="KW-1185">Reference proteome</keyword>
<feature type="transmembrane region" description="Helical" evidence="6">
    <location>
        <begin position="345"/>
        <end position="367"/>
    </location>
</feature>
<feature type="transmembrane region" description="Helical" evidence="6">
    <location>
        <begin position="62"/>
        <end position="79"/>
    </location>
</feature>
<evidence type="ECO:0000256" key="1">
    <source>
        <dbReference type="ARBA" id="ARBA00004141"/>
    </source>
</evidence>
<dbReference type="PANTHER" id="PTHR30474:SF3">
    <property type="entry name" value="PEPTIDOGLYCAN GLYCOSYLTRANSFERASE RODA"/>
    <property type="match status" value="1"/>
</dbReference>
<evidence type="ECO:0000256" key="6">
    <source>
        <dbReference type="SAM" id="Phobius"/>
    </source>
</evidence>
<dbReference type="GO" id="GO:0015648">
    <property type="term" value="F:lipid-linked peptidoglycan transporter activity"/>
    <property type="evidence" value="ECO:0007669"/>
    <property type="project" value="TreeGrafter"/>
</dbReference>
<feature type="transmembrane region" description="Helical" evidence="6">
    <location>
        <begin position="32"/>
        <end position="50"/>
    </location>
</feature>
<evidence type="ECO:0000256" key="5">
    <source>
        <dbReference type="ARBA" id="ARBA00023136"/>
    </source>
</evidence>
<keyword evidence="3" id="KW-0133">Cell shape</keyword>
<accession>A0A1Y6K4U2</accession>
<dbReference type="InterPro" id="IPR012338">
    <property type="entry name" value="Beta-lactam/transpept-like"/>
</dbReference>
<dbReference type="AlphaFoldDB" id="A0A1Y6K4U2"/>
<name>A0A1Y6K4U2_9CHLR</name>
<dbReference type="SUPFAM" id="SSF56601">
    <property type="entry name" value="beta-lactamase/transpeptidase-like"/>
    <property type="match status" value="1"/>
</dbReference>
<protein>
    <submittedName>
        <fullName evidence="8">Cell cycle protein</fullName>
    </submittedName>
</protein>
<dbReference type="PANTHER" id="PTHR30474">
    <property type="entry name" value="CELL CYCLE PROTEIN"/>
    <property type="match status" value="1"/>
</dbReference>
<evidence type="ECO:0000256" key="2">
    <source>
        <dbReference type="ARBA" id="ARBA00022692"/>
    </source>
</evidence>
<gene>
    <name evidence="8" type="ORF">CFX1CAM_1521</name>
</gene>
<dbReference type="Gene3D" id="3.90.1310.10">
    <property type="entry name" value="Penicillin-binding protein 2a (Domain 2)"/>
    <property type="match status" value="1"/>
</dbReference>
<proteinExistence type="predicted"/>
<feature type="transmembrane region" description="Helical" evidence="6">
    <location>
        <begin position="418"/>
        <end position="443"/>
    </location>
</feature>
<dbReference type="GO" id="GO:0051301">
    <property type="term" value="P:cell division"/>
    <property type="evidence" value="ECO:0007669"/>
    <property type="project" value="InterPro"/>
</dbReference>
<dbReference type="KEGG" id="abat:CFX1CAM_1521"/>
<feature type="transmembrane region" description="Helical" evidence="6">
    <location>
        <begin position="313"/>
        <end position="333"/>
    </location>
</feature>
<evidence type="ECO:0000313" key="8">
    <source>
        <dbReference type="EMBL" id="SMX54586.1"/>
    </source>
</evidence>
<feature type="transmembrane region" description="Helical" evidence="6">
    <location>
        <begin position="91"/>
        <end position="113"/>
    </location>
</feature>
<evidence type="ECO:0000313" key="9">
    <source>
        <dbReference type="Proteomes" id="UP000195514"/>
    </source>
</evidence>
<evidence type="ECO:0000256" key="3">
    <source>
        <dbReference type="ARBA" id="ARBA00022960"/>
    </source>
</evidence>
<dbReference type="OrthoDB" id="9812661at2"/>
<dbReference type="Pfam" id="PF00905">
    <property type="entry name" value="Transpeptidase"/>
    <property type="match status" value="1"/>
</dbReference>